<proteinExistence type="predicted"/>
<feature type="non-terminal residue" evidence="1">
    <location>
        <position position="35"/>
    </location>
</feature>
<sequence>MITREELKRFEVQSQIRDKVQKEVGKTQREYYLRQ</sequence>
<dbReference type="Gene3D" id="1.20.58.1480">
    <property type="match status" value="1"/>
</dbReference>
<dbReference type="AlphaFoldDB" id="X0YXS1"/>
<dbReference type="EMBL" id="BART01003798">
    <property type="protein sequence ID" value="GAG61669.1"/>
    <property type="molecule type" value="Genomic_DNA"/>
</dbReference>
<organism evidence="1">
    <name type="scientific">marine sediment metagenome</name>
    <dbReference type="NCBI Taxonomy" id="412755"/>
    <lineage>
        <taxon>unclassified sequences</taxon>
        <taxon>metagenomes</taxon>
        <taxon>ecological metagenomes</taxon>
    </lineage>
</organism>
<reference evidence="1" key="1">
    <citation type="journal article" date="2014" name="Front. Microbiol.">
        <title>High frequency of phylogenetically diverse reductive dehalogenase-homologous genes in deep subseafloor sedimentary metagenomes.</title>
        <authorList>
            <person name="Kawai M."/>
            <person name="Futagami T."/>
            <person name="Toyoda A."/>
            <person name="Takaki Y."/>
            <person name="Nishi S."/>
            <person name="Hori S."/>
            <person name="Arai W."/>
            <person name="Tsubouchi T."/>
            <person name="Morono Y."/>
            <person name="Uchiyama I."/>
            <person name="Ito T."/>
            <person name="Fujiyama A."/>
            <person name="Inagaki F."/>
            <person name="Takami H."/>
        </authorList>
    </citation>
    <scope>NUCLEOTIDE SEQUENCE</scope>
    <source>
        <strain evidence="1">Expedition CK06-06</strain>
    </source>
</reference>
<name>X0YXS1_9ZZZZ</name>
<gene>
    <name evidence="1" type="ORF">S01H4_10107</name>
</gene>
<accession>X0YXS1</accession>
<protein>
    <submittedName>
        <fullName evidence="1">Uncharacterized protein</fullName>
    </submittedName>
</protein>
<comment type="caution">
    <text evidence="1">The sequence shown here is derived from an EMBL/GenBank/DDBJ whole genome shotgun (WGS) entry which is preliminary data.</text>
</comment>
<evidence type="ECO:0000313" key="1">
    <source>
        <dbReference type="EMBL" id="GAG61669.1"/>
    </source>
</evidence>